<gene>
    <name evidence="1" type="ORF">ERS852395_01511</name>
</gene>
<accession>A0A174A9L0</accession>
<sequence length="266" mass="28896">MANFDSLVIDRVLEIVGENSDGDLLYLLNNLSNVSINTTSESKDKTDALGVLIKRFYTSKSVEVSADCNLLSFSMLSQTFGTDKIIASKESKILAPKILHIDTTGIKEYTIPEKLKPKAPLTKLYALEANGTLGKAYTASTTAAPSATEFVYAEDSGKITLPTGVTGTLIAKYEYETENGVKVTNESDKFPTTSSITMKVLVADTCSVDVVRAAYIVFPSFQVSPDCDLTLETDSTITFSGVAQRDYCQTGSPLYYIVMTEDDVEE</sequence>
<dbReference type="Proteomes" id="UP000095447">
    <property type="component" value="Unassembled WGS sequence"/>
</dbReference>
<organism evidence="1 2">
    <name type="scientific">Blautia obeum</name>
    <dbReference type="NCBI Taxonomy" id="40520"/>
    <lineage>
        <taxon>Bacteria</taxon>
        <taxon>Bacillati</taxon>
        <taxon>Bacillota</taxon>
        <taxon>Clostridia</taxon>
        <taxon>Lachnospirales</taxon>
        <taxon>Lachnospiraceae</taxon>
        <taxon>Blautia</taxon>
    </lineage>
</organism>
<dbReference type="EMBL" id="CYZA01000006">
    <property type="protein sequence ID" value="CUN85007.1"/>
    <property type="molecule type" value="Genomic_DNA"/>
</dbReference>
<evidence type="ECO:0000313" key="2">
    <source>
        <dbReference type="Proteomes" id="UP000095447"/>
    </source>
</evidence>
<dbReference type="AlphaFoldDB" id="A0A174A9L0"/>
<protein>
    <submittedName>
        <fullName evidence="1">Uncharacterized protein</fullName>
    </submittedName>
</protein>
<evidence type="ECO:0000313" key="1">
    <source>
        <dbReference type="EMBL" id="CUN85007.1"/>
    </source>
</evidence>
<dbReference type="RefSeq" id="WP_055053251.1">
    <property type="nucleotide sequence ID" value="NZ_CYZA01000006.1"/>
</dbReference>
<name>A0A174A9L0_9FIRM</name>
<reference evidence="1 2" key="1">
    <citation type="submission" date="2015-09" db="EMBL/GenBank/DDBJ databases">
        <authorList>
            <consortium name="Pathogen Informatics"/>
        </authorList>
    </citation>
    <scope>NUCLEOTIDE SEQUENCE [LARGE SCALE GENOMIC DNA]</scope>
    <source>
        <strain evidence="1 2">2789STDY5608838</strain>
    </source>
</reference>
<proteinExistence type="predicted"/>